<accession>A0A1R1PEM9</accession>
<feature type="domain" description="Oxidoreductase-like" evidence="1">
    <location>
        <begin position="2"/>
        <end position="29"/>
    </location>
</feature>
<protein>
    <recommendedName>
        <fullName evidence="1">Oxidoreductase-like domain-containing protein</fullName>
    </recommendedName>
</protein>
<evidence type="ECO:0000313" key="2">
    <source>
        <dbReference type="EMBL" id="OMH79427.1"/>
    </source>
</evidence>
<reference evidence="3" key="1">
    <citation type="submission" date="2017-01" db="EMBL/GenBank/DDBJ databases">
        <authorList>
            <person name="Wang Y."/>
            <person name="White M."/>
            <person name="Kvist S."/>
            <person name="Moncalvo J.-M."/>
        </authorList>
    </citation>
    <scope>NUCLEOTIDE SEQUENCE [LARGE SCALE GENOMIC DNA]</scope>
    <source>
        <strain evidence="3">COL-18-3</strain>
    </source>
</reference>
<dbReference type="Pfam" id="PF09791">
    <property type="entry name" value="Oxidored-like"/>
    <property type="match status" value="1"/>
</dbReference>
<dbReference type="InterPro" id="IPR019180">
    <property type="entry name" value="Oxidoreductase-like_N"/>
</dbReference>
<comment type="caution">
    <text evidence="2">The sequence shown here is derived from an EMBL/GenBank/DDBJ whole genome shotgun (WGS) entry which is preliminary data.</text>
</comment>
<gene>
    <name evidence="2" type="ORF">AX774_g7160</name>
</gene>
<evidence type="ECO:0000313" key="3">
    <source>
        <dbReference type="Proteomes" id="UP000188320"/>
    </source>
</evidence>
<name>A0A1R1PEM9_ZANCU</name>
<evidence type="ECO:0000259" key="1">
    <source>
        <dbReference type="Pfam" id="PF09791"/>
    </source>
</evidence>
<organism evidence="2 3">
    <name type="scientific">Zancudomyces culisetae</name>
    <name type="common">Gut fungus</name>
    <name type="synonym">Smittium culisetae</name>
    <dbReference type="NCBI Taxonomy" id="1213189"/>
    <lineage>
        <taxon>Eukaryota</taxon>
        <taxon>Fungi</taxon>
        <taxon>Fungi incertae sedis</taxon>
        <taxon>Zoopagomycota</taxon>
        <taxon>Kickxellomycotina</taxon>
        <taxon>Harpellomycetes</taxon>
        <taxon>Harpellales</taxon>
        <taxon>Legeriomycetaceae</taxon>
        <taxon>Zancudomyces</taxon>
    </lineage>
</organism>
<keyword evidence="3" id="KW-1185">Reference proteome</keyword>
<dbReference type="AlphaFoldDB" id="A0A1R1PEM9"/>
<dbReference type="EMBL" id="LSSK01001557">
    <property type="protein sequence ID" value="OMH79427.1"/>
    <property type="molecule type" value="Genomic_DNA"/>
</dbReference>
<dbReference type="OrthoDB" id="10064411at2759"/>
<sequence>MCCMSACKNCVWNIYDLDLAKFQAEARNLRTEFLRQGINENQIPKMLNEAELQSEIDPSIEAFNALIRKLNE</sequence>
<proteinExistence type="predicted"/>
<dbReference type="Proteomes" id="UP000188320">
    <property type="component" value="Unassembled WGS sequence"/>
</dbReference>